<proteinExistence type="predicted"/>
<name>A0A1S7UCQ7_9HYPH</name>
<dbReference type="EMBL" id="FCNP01000051">
    <property type="protein sequence ID" value="CVI64351.1"/>
    <property type="molecule type" value="Genomic_DNA"/>
</dbReference>
<reference evidence="1" key="1">
    <citation type="submission" date="2016-01" db="EMBL/GenBank/DDBJ databases">
        <authorList>
            <person name="Regsiter A."/>
            <person name="william w."/>
        </authorList>
    </citation>
    <scope>NUCLEOTIDE SEQUENCE</scope>
    <source>
        <strain evidence="1">NCPPB 1641</strain>
    </source>
</reference>
<dbReference type="AlphaFoldDB" id="A0A1S7UCQ7"/>
<protein>
    <submittedName>
        <fullName evidence="1">Uncharacterized protein</fullName>
    </submittedName>
</protein>
<comment type="caution">
    <text evidence="1">The sequence shown here is derived from an EMBL/GenBank/DDBJ whole genome shotgun (WGS) entry which is preliminary data.</text>
</comment>
<keyword evidence="2" id="KW-1185">Reference proteome</keyword>
<gene>
    <name evidence="1" type="ORF">AGR7A_pTi0078</name>
</gene>
<organism evidence="1 2">
    <name type="scientific">Agrobacterium deltaense NCPPB 1641</name>
    <dbReference type="NCBI Taxonomy" id="1183425"/>
    <lineage>
        <taxon>Bacteria</taxon>
        <taxon>Pseudomonadati</taxon>
        <taxon>Pseudomonadota</taxon>
        <taxon>Alphaproteobacteria</taxon>
        <taxon>Hyphomicrobiales</taxon>
        <taxon>Rhizobiaceae</taxon>
        <taxon>Rhizobium/Agrobacterium group</taxon>
        <taxon>Agrobacterium</taxon>
    </lineage>
</organism>
<evidence type="ECO:0000313" key="2">
    <source>
        <dbReference type="Proteomes" id="UP000192140"/>
    </source>
</evidence>
<sequence>MAEGVIIRAIVKFAYYAGKMTGVFACRGRGQS</sequence>
<accession>A0A1S7UCQ7</accession>
<evidence type="ECO:0000313" key="1">
    <source>
        <dbReference type="EMBL" id="CVI64351.1"/>
    </source>
</evidence>
<dbReference type="Proteomes" id="UP000192140">
    <property type="component" value="Unassembled WGS sequence"/>
</dbReference>